<evidence type="ECO:0000313" key="3">
    <source>
        <dbReference type="Proteomes" id="UP000433071"/>
    </source>
</evidence>
<evidence type="ECO:0000313" key="2">
    <source>
        <dbReference type="EMBL" id="MTH69824.1"/>
    </source>
</evidence>
<dbReference type="RefSeq" id="WP_155052857.1">
    <property type="nucleotide sequence ID" value="NZ_BAAAIB010000008.1"/>
</dbReference>
<name>A0A6I3M952_9MICO</name>
<dbReference type="Proteomes" id="UP000433071">
    <property type="component" value="Unassembled WGS sequence"/>
</dbReference>
<sequence>MDDAAIAYLKEVHDKTRFFGTWPPGLRVEVGEVGRIGEDGVYRRSSDLGRAGIAFETQSLPYQDVQFATEGGVEIAGEASVKTGEIVSAVTDVSGALTISFTSGDAVLVLLRDVQMHRVVDEEQLRRDMMTAWNAEPRRLDTDNVVITRVLEAKSGALAMSAESAAHVEATSSVSVAPGKIQLADVHGRVSFVSSANTRFAVSPSDDDPPLTPLFEMLYFAKNRQWWRFWRPIISAQTRGPQSPPDLDDSSDPGEVLSLPRD</sequence>
<dbReference type="AlphaFoldDB" id="A0A6I3M952"/>
<gene>
    <name evidence="2" type="ORF">GJ743_15745</name>
</gene>
<evidence type="ECO:0000256" key="1">
    <source>
        <dbReference type="SAM" id="MobiDB-lite"/>
    </source>
</evidence>
<reference evidence="2 3" key="1">
    <citation type="submission" date="2019-11" db="EMBL/GenBank/DDBJ databases">
        <title>Agromyces kandeliae sp. nov., isolated from mangrove soil.</title>
        <authorList>
            <person name="Wang R."/>
        </authorList>
    </citation>
    <scope>NUCLEOTIDE SEQUENCE [LARGE SCALE GENOMIC DNA]</scope>
    <source>
        <strain evidence="2 3">JCM 11433</strain>
    </source>
</reference>
<organism evidence="2 3">
    <name type="scientific">Agromyces bracchium</name>
    <dbReference type="NCBI Taxonomy" id="88376"/>
    <lineage>
        <taxon>Bacteria</taxon>
        <taxon>Bacillati</taxon>
        <taxon>Actinomycetota</taxon>
        <taxon>Actinomycetes</taxon>
        <taxon>Micrococcales</taxon>
        <taxon>Microbacteriaceae</taxon>
        <taxon>Agromyces</taxon>
    </lineage>
</organism>
<feature type="region of interest" description="Disordered" evidence="1">
    <location>
        <begin position="238"/>
        <end position="262"/>
    </location>
</feature>
<comment type="caution">
    <text evidence="2">The sequence shown here is derived from an EMBL/GenBank/DDBJ whole genome shotgun (WGS) entry which is preliminary data.</text>
</comment>
<keyword evidence="3" id="KW-1185">Reference proteome</keyword>
<dbReference type="OrthoDB" id="677487at2"/>
<proteinExistence type="predicted"/>
<dbReference type="EMBL" id="WMLB01000036">
    <property type="protein sequence ID" value="MTH69824.1"/>
    <property type="molecule type" value="Genomic_DNA"/>
</dbReference>
<protein>
    <submittedName>
        <fullName evidence="2">Uncharacterized protein</fullName>
    </submittedName>
</protein>
<accession>A0A6I3M952</accession>